<feature type="domain" description="Transposase putative helix-turn-helix" evidence="2">
    <location>
        <begin position="77"/>
        <end position="106"/>
    </location>
</feature>
<feature type="compositionally biased region" description="Low complexity" evidence="1">
    <location>
        <begin position="1"/>
        <end position="23"/>
    </location>
</feature>
<protein>
    <recommendedName>
        <fullName evidence="2">Transposase putative helix-turn-helix domain-containing protein</fullName>
    </recommendedName>
</protein>
<evidence type="ECO:0000259" key="2">
    <source>
        <dbReference type="Pfam" id="PF12323"/>
    </source>
</evidence>
<name>A0AA88KKA6_NAELO</name>
<evidence type="ECO:0000313" key="4">
    <source>
        <dbReference type="Proteomes" id="UP000816034"/>
    </source>
</evidence>
<dbReference type="RefSeq" id="XP_044548437.1">
    <property type="nucleotide sequence ID" value="XM_044695077.1"/>
</dbReference>
<proteinExistence type="predicted"/>
<dbReference type="Proteomes" id="UP000816034">
    <property type="component" value="Unassembled WGS sequence"/>
</dbReference>
<feature type="region of interest" description="Disordered" evidence="1">
    <location>
        <begin position="1"/>
        <end position="52"/>
    </location>
</feature>
<reference evidence="3 4" key="1">
    <citation type="journal article" date="2018" name="BMC Genomics">
        <title>The genome of Naegleria lovaniensis, the basis for a comparative approach to unravel pathogenicity factors of the human pathogenic amoeba N. fowleri.</title>
        <authorList>
            <person name="Liechti N."/>
            <person name="Schurch N."/>
            <person name="Bruggmann R."/>
            <person name="Wittwer M."/>
        </authorList>
    </citation>
    <scope>NUCLEOTIDE SEQUENCE [LARGE SCALE GENOMIC DNA]</scope>
    <source>
        <strain evidence="3 4">ATCC 30569</strain>
    </source>
</reference>
<sequence length="128" mass="14470">MDRSSNHSSLETSSSNEACSSTTVENGVSSSTTAENEVSSSITAESKEKAEDPVEKLLKQLYTSFSISNEDNYFVRTKKVRLKLTSEQKKVFERFFFNSNHAYNEACLLHFMLEQNKGKTLLTTTDDY</sequence>
<keyword evidence="4" id="KW-1185">Reference proteome</keyword>
<evidence type="ECO:0000313" key="3">
    <source>
        <dbReference type="EMBL" id="KAG2382758.1"/>
    </source>
</evidence>
<gene>
    <name evidence="3" type="ORF">C9374_005338</name>
</gene>
<dbReference type="AlphaFoldDB" id="A0AA88KKA6"/>
<comment type="caution">
    <text evidence="3">The sequence shown here is derived from an EMBL/GenBank/DDBJ whole genome shotgun (WGS) entry which is preliminary data.</text>
</comment>
<dbReference type="EMBL" id="PYSW02000023">
    <property type="protein sequence ID" value="KAG2382758.1"/>
    <property type="molecule type" value="Genomic_DNA"/>
</dbReference>
<accession>A0AA88KKA6</accession>
<evidence type="ECO:0000256" key="1">
    <source>
        <dbReference type="SAM" id="MobiDB-lite"/>
    </source>
</evidence>
<organism evidence="3 4">
    <name type="scientific">Naegleria lovaniensis</name>
    <name type="common">Amoeba</name>
    <dbReference type="NCBI Taxonomy" id="51637"/>
    <lineage>
        <taxon>Eukaryota</taxon>
        <taxon>Discoba</taxon>
        <taxon>Heterolobosea</taxon>
        <taxon>Tetramitia</taxon>
        <taxon>Eutetramitia</taxon>
        <taxon>Vahlkampfiidae</taxon>
        <taxon>Naegleria</taxon>
    </lineage>
</organism>
<feature type="compositionally biased region" description="Polar residues" evidence="1">
    <location>
        <begin position="24"/>
        <end position="44"/>
    </location>
</feature>
<dbReference type="InterPro" id="IPR021027">
    <property type="entry name" value="Transposase_put_HTH"/>
</dbReference>
<dbReference type="GeneID" id="68097793"/>
<dbReference type="Pfam" id="PF12323">
    <property type="entry name" value="HTH_OrfB_IS605"/>
    <property type="match status" value="1"/>
</dbReference>